<dbReference type="AlphaFoldDB" id="X1CBU2"/>
<reference evidence="1" key="1">
    <citation type="journal article" date="2014" name="Front. Microbiol.">
        <title>High frequency of phylogenetically diverse reductive dehalogenase-homologous genes in deep subseafloor sedimentary metagenomes.</title>
        <authorList>
            <person name="Kawai M."/>
            <person name="Futagami T."/>
            <person name="Toyoda A."/>
            <person name="Takaki Y."/>
            <person name="Nishi S."/>
            <person name="Hori S."/>
            <person name="Arai W."/>
            <person name="Tsubouchi T."/>
            <person name="Morono Y."/>
            <person name="Uchiyama I."/>
            <person name="Ito T."/>
            <person name="Fujiyama A."/>
            <person name="Inagaki F."/>
            <person name="Takami H."/>
        </authorList>
    </citation>
    <scope>NUCLEOTIDE SEQUENCE</scope>
    <source>
        <strain evidence="1">Expedition CK06-06</strain>
    </source>
</reference>
<gene>
    <name evidence="1" type="ORF">S01H4_46268</name>
</gene>
<evidence type="ECO:0000313" key="1">
    <source>
        <dbReference type="EMBL" id="GAG90687.1"/>
    </source>
</evidence>
<dbReference type="EMBL" id="BART01025837">
    <property type="protein sequence ID" value="GAG90687.1"/>
    <property type="molecule type" value="Genomic_DNA"/>
</dbReference>
<sequence length="40" mass="4533">NGVIEYFDGDHLTIGIPLNNVDYYIEEAVRVPAGRRIEVD</sequence>
<protein>
    <submittedName>
        <fullName evidence="1">Uncharacterized protein</fullName>
    </submittedName>
</protein>
<organism evidence="1">
    <name type="scientific">marine sediment metagenome</name>
    <dbReference type="NCBI Taxonomy" id="412755"/>
    <lineage>
        <taxon>unclassified sequences</taxon>
        <taxon>metagenomes</taxon>
        <taxon>ecological metagenomes</taxon>
    </lineage>
</organism>
<proteinExistence type="predicted"/>
<feature type="non-terminal residue" evidence="1">
    <location>
        <position position="1"/>
    </location>
</feature>
<accession>X1CBU2</accession>
<name>X1CBU2_9ZZZZ</name>
<comment type="caution">
    <text evidence="1">The sequence shown here is derived from an EMBL/GenBank/DDBJ whole genome shotgun (WGS) entry which is preliminary data.</text>
</comment>